<keyword evidence="3" id="KW-0539">Nucleus</keyword>
<feature type="coiled-coil region" evidence="4">
    <location>
        <begin position="135"/>
        <end position="162"/>
    </location>
</feature>
<evidence type="ECO:0000256" key="5">
    <source>
        <dbReference type="SAM" id="MobiDB-lite"/>
    </source>
</evidence>
<dbReference type="GO" id="GO:0005634">
    <property type="term" value="C:nucleus"/>
    <property type="evidence" value="ECO:0007669"/>
    <property type="project" value="UniProtKB-SubCell"/>
</dbReference>
<evidence type="ECO:0000256" key="1">
    <source>
        <dbReference type="ARBA" id="ARBA00004123"/>
    </source>
</evidence>
<feature type="compositionally biased region" description="Low complexity" evidence="5">
    <location>
        <begin position="268"/>
        <end position="278"/>
    </location>
</feature>
<feature type="compositionally biased region" description="Polar residues" evidence="5">
    <location>
        <begin position="415"/>
        <end position="424"/>
    </location>
</feature>
<evidence type="ECO:0000256" key="4">
    <source>
        <dbReference type="SAM" id="Coils"/>
    </source>
</evidence>
<comment type="caution">
    <text evidence="7">The sequence shown here is derived from an EMBL/GenBank/DDBJ whole genome shotgun (WGS) entry which is preliminary data.</text>
</comment>
<dbReference type="PANTHER" id="PTHR15107:SF0">
    <property type="entry name" value="DNA ENDONUCLEASE ACTIVATOR CTP1 C-TERMINAL DOMAIN-CONTAINING PROTEIN"/>
    <property type="match status" value="1"/>
</dbReference>
<evidence type="ECO:0000313" key="8">
    <source>
        <dbReference type="Proteomes" id="UP000613580"/>
    </source>
</evidence>
<name>A0A8H6T1U6_MYCCL</name>
<dbReference type="Pfam" id="PF08573">
    <property type="entry name" value="SAE2"/>
    <property type="match status" value="1"/>
</dbReference>
<dbReference type="GO" id="GO:0003684">
    <property type="term" value="F:damaged DNA binding"/>
    <property type="evidence" value="ECO:0007669"/>
    <property type="project" value="TreeGrafter"/>
</dbReference>
<feature type="compositionally biased region" description="Basic and acidic residues" evidence="5">
    <location>
        <begin position="341"/>
        <end position="350"/>
    </location>
</feature>
<evidence type="ECO:0000256" key="3">
    <source>
        <dbReference type="ARBA" id="ARBA00023242"/>
    </source>
</evidence>
<proteinExistence type="predicted"/>
<evidence type="ECO:0000256" key="2">
    <source>
        <dbReference type="ARBA" id="ARBA00022763"/>
    </source>
</evidence>
<gene>
    <name evidence="7" type="ORF">HMN09_00591500</name>
</gene>
<keyword evidence="4" id="KW-0175">Coiled coil</keyword>
<keyword evidence="2" id="KW-0227">DNA damage</keyword>
<reference evidence="7" key="1">
    <citation type="submission" date="2020-05" db="EMBL/GenBank/DDBJ databases">
        <title>Mycena genomes resolve the evolution of fungal bioluminescence.</title>
        <authorList>
            <person name="Tsai I.J."/>
        </authorList>
    </citation>
    <scope>NUCLEOTIDE SEQUENCE</scope>
    <source>
        <strain evidence="7">110903Hualien_Pintung</strain>
    </source>
</reference>
<evidence type="ECO:0000313" key="7">
    <source>
        <dbReference type="EMBL" id="KAF7310490.1"/>
    </source>
</evidence>
<comment type="subcellular location">
    <subcellularLocation>
        <location evidence="1">Nucleus</location>
    </subcellularLocation>
</comment>
<keyword evidence="8" id="KW-1185">Reference proteome</keyword>
<dbReference type="Proteomes" id="UP000613580">
    <property type="component" value="Unassembled WGS sequence"/>
</dbReference>
<dbReference type="InterPro" id="IPR013882">
    <property type="entry name" value="Ctp1_C"/>
</dbReference>
<feature type="compositionally biased region" description="Basic and acidic residues" evidence="5">
    <location>
        <begin position="283"/>
        <end position="300"/>
    </location>
</feature>
<feature type="compositionally biased region" description="Basic residues" evidence="5">
    <location>
        <begin position="389"/>
        <end position="404"/>
    </location>
</feature>
<feature type="region of interest" description="Disordered" evidence="5">
    <location>
        <begin position="497"/>
        <end position="568"/>
    </location>
</feature>
<feature type="domain" description="DNA endonuclease activator Ctp1 C-terminal" evidence="6">
    <location>
        <begin position="461"/>
        <end position="565"/>
    </location>
</feature>
<dbReference type="AlphaFoldDB" id="A0A8H6T1U6"/>
<feature type="region of interest" description="Disordered" evidence="5">
    <location>
        <begin position="217"/>
        <end position="449"/>
    </location>
</feature>
<protein>
    <submittedName>
        <fullName evidence="7">SAE2 domain-containing protein</fullName>
    </submittedName>
</protein>
<dbReference type="OrthoDB" id="5801062at2759"/>
<accession>A0A8H6T1U6</accession>
<evidence type="ECO:0000259" key="6">
    <source>
        <dbReference type="Pfam" id="PF08573"/>
    </source>
</evidence>
<dbReference type="PANTHER" id="PTHR15107">
    <property type="entry name" value="RETINOBLASTOMA BINDING PROTEIN 8"/>
    <property type="match status" value="1"/>
</dbReference>
<feature type="compositionally biased region" description="Polar residues" evidence="5">
    <location>
        <begin position="374"/>
        <end position="386"/>
    </location>
</feature>
<dbReference type="InterPro" id="IPR033316">
    <property type="entry name" value="RBBP8-like"/>
</dbReference>
<dbReference type="EMBL" id="JACAZE010000007">
    <property type="protein sequence ID" value="KAF7310490.1"/>
    <property type="molecule type" value="Genomic_DNA"/>
</dbReference>
<sequence length="593" mass="67300">MPPTTYKGADLKARDKKIVDKHDKQLDEAHYKFRNLQTAYDKLSKDNWELVNSANNAAAKLGFRSFPEMCGLLSVSDDNVPYKEMSRRVEELEESFDERVQTIKEERDDALEQRDIVHAELMEAREHAEKSAAKFRALVDEVSQLKESISAMKEKHKRADEEFKDRYGRWKNFKAWMQSEETLFRQKAGELTPAERDVQKLQLCLKRRDRLAEMGLEGGVDEPDNEVAVPSQTITPTRPVISPSISPTLKPDTKSPSTLGARTPLTFVPVNSPSNSSPTLKRSKPDDLIDLSESQHEERPIVTPPSARIPSRPSGSQTKPHPMFALPTPVVQKPKSPWPENGKKQRHSDVFVRPPNDEDDEDERPRKARRYSSPVRSVLQSNTRAVSRSPRKSPGRGRENRHRRSSDESPRKNAHASSNKQTGDYSAYKGRGRYAKASGADETINGSYAIDPARNGGVNFQYAGVVRGKEDRRRLQGGDCEECRDYYEAIGPLPARLQPPLWRSPPTSPAKGASHACRHGHNGSNNKKDREVAAHKQAISRHRQDWAQGTTPPGYWDIGFPSTQEAENINARAKEMQMHKMKQVREDDRYYRR</sequence>
<organism evidence="7 8">
    <name type="scientific">Mycena chlorophos</name>
    <name type="common">Agaric fungus</name>
    <name type="synonym">Agaricus chlorophos</name>
    <dbReference type="NCBI Taxonomy" id="658473"/>
    <lineage>
        <taxon>Eukaryota</taxon>
        <taxon>Fungi</taxon>
        <taxon>Dikarya</taxon>
        <taxon>Basidiomycota</taxon>
        <taxon>Agaricomycotina</taxon>
        <taxon>Agaricomycetes</taxon>
        <taxon>Agaricomycetidae</taxon>
        <taxon>Agaricales</taxon>
        <taxon>Marasmiineae</taxon>
        <taxon>Mycenaceae</taxon>
        <taxon>Mycena</taxon>
    </lineage>
</organism>
<dbReference type="GO" id="GO:0010792">
    <property type="term" value="P:DNA double-strand break processing involved in repair via single-strand annealing"/>
    <property type="evidence" value="ECO:0007669"/>
    <property type="project" value="TreeGrafter"/>
</dbReference>